<keyword evidence="4" id="KW-0472">Membrane</keyword>
<comment type="caution">
    <text evidence="8">The sequence shown here is derived from an EMBL/GenBank/DDBJ whole genome shotgun (WGS) entry which is preliminary data.</text>
</comment>
<dbReference type="PROSITE" id="PS50893">
    <property type="entry name" value="ABC_TRANSPORTER_2"/>
    <property type="match status" value="1"/>
</dbReference>
<dbReference type="Proteomes" id="UP001574673">
    <property type="component" value="Unassembled WGS sequence"/>
</dbReference>
<keyword evidence="2" id="KW-0813">Transport</keyword>
<keyword evidence="6 8" id="KW-0067">ATP-binding</keyword>
<dbReference type="InterPro" id="IPR003593">
    <property type="entry name" value="AAA+_ATPase"/>
</dbReference>
<gene>
    <name evidence="8" type="ORF">ABCS64_05285</name>
</gene>
<evidence type="ECO:0000256" key="2">
    <source>
        <dbReference type="ARBA" id="ARBA00022448"/>
    </source>
</evidence>
<evidence type="ECO:0000256" key="4">
    <source>
        <dbReference type="ARBA" id="ARBA00022475"/>
    </source>
</evidence>
<dbReference type="InterPro" id="IPR050763">
    <property type="entry name" value="ABC_transporter_ATP-binding"/>
</dbReference>
<dbReference type="Pfam" id="PF00005">
    <property type="entry name" value="ABC_tran"/>
    <property type="match status" value="1"/>
</dbReference>
<proteinExistence type="inferred from homology"/>
<dbReference type="Gene3D" id="3.40.50.300">
    <property type="entry name" value="P-loop containing nucleotide triphosphate hydrolases"/>
    <property type="match status" value="1"/>
</dbReference>
<evidence type="ECO:0000313" key="9">
    <source>
        <dbReference type="Proteomes" id="UP001574673"/>
    </source>
</evidence>
<evidence type="ECO:0000256" key="3">
    <source>
        <dbReference type="ARBA" id="ARBA00022458"/>
    </source>
</evidence>
<dbReference type="PANTHER" id="PTHR42711">
    <property type="entry name" value="ABC TRANSPORTER ATP-BINDING PROTEIN"/>
    <property type="match status" value="1"/>
</dbReference>
<dbReference type="RefSeq" id="WP_418890855.1">
    <property type="nucleotide sequence ID" value="NZ_JBEUWX010000002.1"/>
</dbReference>
<dbReference type="GO" id="GO:0005524">
    <property type="term" value="F:ATP binding"/>
    <property type="evidence" value="ECO:0007669"/>
    <property type="project" value="UniProtKB-KW"/>
</dbReference>
<evidence type="ECO:0000313" key="8">
    <source>
        <dbReference type="EMBL" id="MFA9949746.1"/>
    </source>
</evidence>
<dbReference type="PANTHER" id="PTHR42711:SF5">
    <property type="entry name" value="ABC TRANSPORTER ATP-BINDING PROTEIN NATA"/>
    <property type="match status" value="1"/>
</dbReference>
<sequence length="279" mass="30787">MIILENLQKRYGTREALAGVSLHVRPGELFAYLGPNGAGKSTTIRILSGLARASGGKARLSGFDIESEPLAAKRQCGLVVQHVNVDNDLSLAENLDIHGRLFGMGAADRRQRAETLLATVDLADRRDQRVGTLSGGMKRRLMIARALMHRPRILFLDEPTAGLDAEVRRRLWGLIKTIQAEGTTIFLTTHYIEEAEFLANRVAFLDAGRLRALDTPHALMARIGEWALDRIVEGGIETEYFPDHDSARQAVARQTGSVNLRRVNLEDAFLRMTGKGVTP</sequence>
<evidence type="ECO:0000256" key="6">
    <source>
        <dbReference type="ARBA" id="ARBA00022840"/>
    </source>
</evidence>
<dbReference type="InterPro" id="IPR027417">
    <property type="entry name" value="P-loop_NTPase"/>
</dbReference>
<dbReference type="InterPro" id="IPR003439">
    <property type="entry name" value="ABC_transporter-like_ATP-bd"/>
</dbReference>
<keyword evidence="9" id="KW-1185">Reference proteome</keyword>
<evidence type="ECO:0000259" key="7">
    <source>
        <dbReference type="PROSITE" id="PS50893"/>
    </source>
</evidence>
<dbReference type="InterPro" id="IPR017871">
    <property type="entry name" value="ABC_transporter-like_CS"/>
</dbReference>
<protein>
    <submittedName>
        <fullName evidence="8">ABC transporter ATP-binding protein</fullName>
    </submittedName>
</protein>
<reference evidence="9" key="1">
    <citation type="submission" date="2024-06" db="EMBL/GenBank/DDBJ databases">
        <title>Radixoralia hellwigii gen. nov., sp nov., isolated from a root canal in the human oral cavity.</title>
        <authorList>
            <person name="Bartsch S."/>
            <person name="Wittmer A."/>
            <person name="Schulz A.-K."/>
            <person name="Neumann-Schaal M."/>
            <person name="Wolf J."/>
            <person name="Gronow S."/>
            <person name="Tennert C."/>
            <person name="Haecker G."/>
            <person name="Cieplik F."/>
            <person name="Al-Ahmad A."/>
        </authorList>
    </citation>
    <scope>NUCLEOTIDE SEQUENCE [LARGE SCALE GENOMIC DNA]</scope>
    <source>
        <strain evidence="9">Wk13</strain>
    </source>
</reference>
<dbReference type="EMBL" id="JBEUWX010000002">
    <property type="protein sequence ID" value="MFA9949746.1"/>
    <property type="molecule type" value="Genomic_DNA"/>
</dbReference>
<dbReference type="SUPFAM" id="SSF52540">
    <property type="entry name" value="P-loop containing nucleoside triphosphate hydrolases"/>
    <property type="match status" value="1"/>
</dbReference>
<feature type="domain" description="ABC transporter" evidence="7">
    <location>
        <begin position="2"/>
        <end position="232"/>
    </location>
</feature>
<evidence type="ECO:0000256" key="1">
    <source>
        <dbReference type="ARBA" id="ARBA00005417"/>
    </source>
</evidence>
<keyword evidence="5" id="KW-0547">Nucleotide-binding</keyword>
<keyword evidence="3" id="KW-0536">Nodulation</keyword>
<dbReference type="SMART" id="SM00382">
    <property type="entry name" value="AAA"/>
    <property type="match status" value="1"/>
</dbReference>
<keyword evidence="4" id="KW-1003">Cell membrane</keyword>
<accession>A0ABV4UDM8</accession>
<organism evidence="8 9">
    <name type="scientific">Dentiradicibacter hellwigii</name>
    <dbReference type="NCBI Taxonomy" id="3149053"/>
    <lineage>
        <taxon>Bacteria</taxon>
        <taxon>Pseudomonadati</taxon>
        <taxon>Pseudomonadota</taxon>
        <taxon>Betaproteobacteria</taxon>
        <taxon>Rhodocyclales</taxon>
        <taxon>Rhodocyclaceae</taxon>
        <taxon>Dentiradicibacter</taxon>
    </lineage>
</organism>
<name>A0ABV4UDM8_9RHOO</name>
<comment type="similarity">
    <text evidence="1">Belongs to the ABC transporter superfamily.</text>
</comment>
<dbReference type="PROSITE" id="PS00211">
    <property type="entry name" value="ABC_TRANSPORTER_1"/>
    <property type="match status" value="1"/>
</dbReference>
<evidence type="ECO:0000256" key="5">
    <source>
        <dbReference type="ARBA" id="ARBA00022741"/>
    </source>
</evidence>